<evidence type="ECO:0000313" key="6">
    <source>
        <dbReference type="EMBL" id="OOM07458.1"/>
    </source>
</evidence>
<dbReference type="EMBL" id="LZYZ01000008">
    <property type="protein sequence ID" value="OOM07458.1"/>
    <property type="molecule type" value="Genomic_DNA"/>
</dbReference>
<reference evidence="6 7" key="1">
    <citation type="submission" date="2016-05" db="EMBL/GenBank/DDBJ databases">
        <title>Microbial solvent formation.</title>
        <authorList>
            <person name="Poehlein A."/>
            <person name="Montoya Solano J.D."/>
            <person name="Flitsch S."/>
            <person name="Krabben P."/>
            <person name="Duerre P."/>
            <person name="Daniel R."/>
        </authorList>
    </citation>
    <scope>NUCLEOTIDE SEQUENCE [LARGE SCALE GENOMIC DNA]</scope>
    <source>
        <strain evidence="6 7">L1-8</strain>
    </source>
</reference>
<proteinExistence type="predicted"/>
<feature type="transmembrane region" description="Helical" evidence="5">
    <location>
        <begin position="236"/>
        <end position="257"/>
    </location>
</feature>
<sequence>MDNNALFALMLSFLAGISTVFGAVVVLVSKRKNEKTITAALGFSAGVMICVSFTDLFPYAETTLMNYYGKLYGVLLTMFYMLTGMIFAMLIDKLIPHESHKINTTDKKHSRLFRVGIVSMIAITLHNFPEGVATFMSSYQNVKLGASIALAIAMHNIPEGIAVAMPIYYSTGKKFKALRYTLYSGLSEPLGAILAYFILKPFINEFLLGLIFSFVMGIMLYISFEELIPTSREYGHNTLSLYSIFLGICLMPLTHVFM</sequence>
<dbReference type="GO" id="GO:0016020">
    <property type="term" value="C:membrane"/>
    <property type="evidence" value="ECO:0007669"/>
    <property type="project" value="UniProtKB-SubCell"/>
</dbReference>
<name>A0A1S8MTF9_CLOSA</name>
<evidence type="ECO:0000313" key="7">
    <source>
        <dbReference type="Proteomes" id="UP000191154"/>
    </source>
</evidence>
<evidence type="ECO:0000256" key="3">
    <source>
        <dbReference type="ARBA" id="ARBA00022989"/>
    </source>
</evidence>
<dbReference type="PANTHER" id="PTHR11040">
    <property type="entry name" value="ZINC/IRON TRANSPORTER"/>
    <property type="match status" value="1"/>
</dbReference>
<dbReference type="Proteomes" id="UP000191154">
    <property type="component" value="Unassembled WGS sequence"/>
</dbReference>
<dbReference type="STRING" id="169679.CSACC_32430"/>
<evidence type="ECO:0000256" key="5">
    <source>
        <dbReference type="SAM" id="Phobius"/>
    </source>
</evidence>
<feature type="transmembrane region" description="Helical" evidence="5">
    <location>
        <begin position="205"/>
        <end position="224"/>
    </location>
</feature>
<dbReference type="InterPro" id="IPR003689">
    <property type="entry name" value="ZIP"/>
</dbReference>
<dbReference type="AlphaFoldDB" id="A0A1S8MTF9"/>
<keyword evidence="4 5" id="KW-0472">Membrane</keyword>
<dbReference type="Pfam" id="PF02535">
    <property type="entry name" value="Zip"/>
    <property type="match status" value="1"/>
</dbReference>
<keyword evidence="2 5" id="KW-0812">Transmembrane</keyword>
<dbReference type="GO" id="GO:0005385">
    <property type="term" value="F:zinc ion transmembrane transporter activity"/>
    <property type="evidence" value="ECO:0007669"/>
    <property type="project" value="TreeGrafter"/>
</dbReference>
<keyword evidence="3 5" id="KW-1133">Transmembrane helix</keyword>
<evidence type="ECO:0000256" key="4">
    <source>
        <dbReference type="ARBA" id="ARBA00023136"/>
    </source>
</evidence>
<dbReference type="RefSeq" id="WP_077866991.1">
    <property type="nucleotide sequence ID" value="NZ_LZYZ01000008.1"/>
</dbReference>
<accession>A0A1S8MTF9</accession>
<dbReference type="PANTHER" id="PTHR11040:SF205">
    <property type="entry name" value="ZINC TRANSPORTER ZUPT"/>
    <property type="match status" value="1"/>
</dbReference>
<feature type="transmembrane region" description="Helical" evidence="5">
    <location>
        <begin position="180"/>
        <end position="199"/>
    </location>
</feature>
<feature type="transmembrane region" description="Helical" evidence="5">
    <location>
        <begin position="6"/>
        <end position="28"/>
    </location>
</feature>
<dbReference type="NCBIfam" id="NF003243">
    <property type="entry name" value="PRK04201.1"/>
    <property type="match status" value="1"/>
</dbReference>
<organism evidence="6 7">
    <name type="scientific">Clostridium saccharobutylicum</name>
    <dbReference type="NCBI Taxonomy" id="169679"/>
    <lineage>
        <taxon>Bacteria</taxon>
        <taxon>Bacillati</taxon>
        <taxon>Bacillota</taxon>
        <taxon>Clostridia</taxon>
        <taxon>Eubacteriales</taxon>
        <taxon>Clostridiaceae</taxon>
        <taxon>Clostridium</taxon>
    </lineage>
</organism>
<protein>
    <submittedName>
        <fullName evidence="6">Zinc transporter ZupT</fullName>
    </submittedName>
</protein>
<comment type="caution">
    <text evidence="6">The sequence shown here is derived from an EMBL/GenBank/DDBJ whole genome shotgun (WGS) entry which is preliminary data.</text>
</comment>
<gene>
    <name evidence="6" type="primary">zupT</name>
    <name evidence="6" type="ORF">CLOSAC_39870</name>
</gene>
<evidence type="ECO:0000256" key="2">
    <source>
        <dbReference type="ARBA" id="ARBA00022692"/>
    </source>
</evidence>
<feature type="transmembrane region" description="Helical" evidence="5">
    <location>
        <begin position="40"/>
        <end position="59"/>
    </location>
</feature>
<evidence type="ECO:0000256" key="1">
    <source>
        <dbReference type="ARBA" id="ARBA00004141"/>
    </source>
</evidence>
<comment type="subcellular location">
    <subcellularLocation>
        <location evidence="1">Membrane</location>
        <topology evidence="1">Multi-pass membrane protein</topology>
    </subcellularLocation>
</comment>
<feature type="transmembrane region" description="Helical" evidence="5">
    <location>
        <begin position="112"/>
        <end position="128"/>
    </location>
</feature>
<feature type="transmembrane region" description="Helical" evidence="5">
    <location>
        <begin position="71"/>
        <end position="91"/>
    </location>
</feature>